<evidence type="ECO:0000256" key="2">
    <source>
        <dbReference type="ARBA" id="ARBA00022730"/>
    </source>
</evidence>
<dbReference type="GO" id="GO:0005840">
    <property type="term" value="C:ribosome"/>
    <property type="evidence" value="ECO:0007669"/>
    <property type="project" value="UniProtKB-KW"/>
</dbReference>
<gene>
    <name evidence="6" type="ORF">LEA_04311</name>
</gene>
<dbReference type="GO" id="GO:0003735">
    <property type="term" value="F:structural constituent of ribosome"/>
    <property type="evidence" value="ECO:0007669"/>
    <property type="project" value="InterPro"/>
</dbReference>
<comment type="caution">
    <text evidence="6">The sequence shown here is derived from an EMBL/GenBank/DDBJ whole genome shotgun (WGS) entry which is preliminary data.</text>
</comment>
<dbReference type="AlphaFoldDB" id="K1UG06"/>
<dbReference type="EMBL" id="AJWY01002841">
    <property type="protein sequence ID" value="EKC77175.1"/>
    <property type="molecule type" value="Genomic_DNA"/>
</dbReference>
<name>K1UG06_9ZZZZ</name>
<dbReference type="Gene3D" id="3.30.70.330">
    <property type="match status" value="1"/>
</dbReference>
<dbReference type="InterPro" id="IPR012678">
    <property type="entry name" value="Ribosomal_uL23/eL15/eS24_sf"/>
</dbReference>
<dbReference type="SUPFAM" id="SSF54189">
    <property type="entry name" value="Ribosomal proteins S24e, L23 and L15e"/>
    <property type="match status" value="1"/>
</dbReference>
<dbReference type="InterPro" id="IPR012677">
    <property type="entry name" value="Nucleotide-bd_a/b_plait_sf"/>
</dbReference>
<keyword evidence="4 6" id="KW-0689">Ribosomal protein</keyword>
<keyword evidence="2" id="KW-0699">rRNA-binding</keyword>
<dbReference type="InterPro" id="IPR001014">
    <property type="entry name" value="Ribosomal_uL23_CS"/>
</dbReference>
<dbReference type="HAMAP" id="MF_01369_B">
    <property type="entry name" value="Ribosomal_uL23_B"/>
    <property type="match status" value="1"/>
</dbReference>
<dbReference type="InterPro" id="IPR013025">
    <property type="entry name" value="Ribosomal_uL23-like"/>
</dbReference>
<evidence type="ECO:0000256" key="4">
    <source>
        <dbReference type="ARBA" id="ARBA00022980"/>
    </source>
</evidence>
<evidence type="ECO:0000313" key="6">
    <source>
        <dbReference type="EMBL" id="EKC77175.1"/>
    </source>
</evidence>
<proteinExistence type="inferred from homology"/>
<evidence type="ECO:0000256" key="3">
    <source>
        <dbReference type="ARBA" id="ARBA00022884"/>
    </source>
</evidence>
<evidence type="ECO:0000256" key="1">
    <source>
        <dbReference type="ARBA" id="ARBA00006700"/>
    </source>
</evidence>
<keyword evidence="3" id="KW-0694">RNA-binding</keyword>
<dbReference type="PROSITE" id="PS00050">
    <property type="entry name" value="RIBOSOMAL_L23"/>
    <property type="match status" value="1"/>
</dbReference>
<dbReference type="PANTHER" id="PTHR11620">
    <property type="entry name" value="60S RIBOSOMAL PROTEIN L23A"/>
    <property type="match status" value="1"/>
</dbReference>
<dbReference type="GO" id="GO:1990904">
    <property type="term" value="C:ribonucleoprotein complex"/>
    <property type="evidence" value="ECO:0007669"/>
    <property type="project" value="UniProtKB-KW"/>
</dbReference>
<keyword evidence="5" id="KW-0687">Ribonucleoprotein</keyword>
<sequence>MKLAQDIILRPVITEETMTGIAEKKYAFRVAKTATKPEIREAVEKLFDVKVKDVNTMNVRGQKRRYGNNEGYTSSWKKAIVTLTEDSKTIEFFDNMM</sequence>
<comment type="similarity">
    <text evidence="1">Belongs to the universal ribosomal protein uL23 family.</text>
</comment>
<evidence type="ECO:0000256" key="5">
    <source>
        <dbReference type="ARBA" id="ARBA00023274"/>
    </source>
</evidence>
<dbReference type="NCBIfam" id="NF004363">
    <property type="entry name" value="PRK05738.2-4"/>
    <property type="match status" value="1"/>
</dbReference>
<dbReference type="FunFam" id="3.30.70.330:FF:000001">
    <property type="entry name" value="50S ribosomal protein L23"/>
    <property type="match status" value="1"/>
</dbReference>
<accession>K1UG06</accession>
<reference evidence="6" key="1">
    <citation type="journal article" date="2013" name="Environ. Microbiol.">
        <title>Microbiota from the distal guts of lean and obese adolescents exhibit partial functional redundancy besides clear differences in community structure.</title>
        <authorList>
            <person name="Ferrer M."/>
            <person name="Ruiz A."/>
            <person name="Lanza F."/>
            <person name="Haange S.B."/>
            <person name="Oberbach A."/>
            <person name="Till H."/>
            <person name="Bargiela R."/>
            <person name="Campoy C."/>
            <person name="Segura M.T."/>
            <person name="Richter M."/>
            <person name="von Bergen M."/>
            <person name="Seifert J."/>
            <person name="Suarez A."/>
        </authorList>
    </citation>
    <scope>NUCLEOTIDE SEQUENCE</scope>
</reference>
<protein>
    <submittedName>
        <fullName evidence="6">50S ribosomal protein L23</fullName>
    </submittedName>
</protein>
<dbReference type="GO" id="GO:0019843">
    <property type="term" value="F:rRNA binding"/>
    <property type="evidence" value="ECO:0007669"/>
    <property type="project" value="UniProtKB-KW"/>
</dbReference>
<dbReference type="GO" id="GO:0006412">
    <property type="term" value="P:translation"/>
    <property type="evidence" value="ECO:0007669"/>
    <property type="project" value="InterPro"/>
</dbReference>
<organism evidence="6">
    <name type="scientific">human gut metagenome</name>
    <dbReference type="NCBI Taxonomy" id="408170"/>
    <lineage>
        <taxon>unclassified sequences</taxon>
        <taxon>metagenomes</taxon>
        <taxon>organismal metagenomes</taxon>
    </lineage>
</organism>
<dbReference type="Pfam" id="PF00276">
    <property type="entry name" value="Ribosomal_L23"/>
    <property type="match status" value="1"/>
</dbReference>